<dbReference type="InterPro" id="IPR025770">
    <property type="entry name" value="PPMT_MeTrfase"/>
</dbReference>
<dbReference type="OrthoDB" id="422086at2759"/>
<keyword evidence="7 13" id="KW-0949">S-adenosyl-L-methionine</keyword>
<feature type="transmembrane region" description="Helical" evidence="13">
    <location>
        <begin position="57"/>
        <end position="75"/>
    </location>
</feature>
<feature type="transmembrane region" description="Helical" evidence="13">
    <location>
        <begin position="24"/>
        <end position="45"/>
    </location>
</feature>
<evidence type="ECO:0000256" key="2">
    <source>
        <dbReference type="ARBA" id="ARBA00004141"/>
    </source>
</evidence>
<dbReference type="PANTHER" id="PTHR12714">
    <property type="entry name" value="PROTEIN-S ISOPRENYLCYSTEINE O-METHYLTRANSFERASE"/>
    <property type="match status" value="1"/>
</dbReference>
<gene>
    <name evidence="14" type="primary">106087994</name>
</gene>
<dbReference type="InterPro" id="IPR007269">
    <property type="entry name" value="ICMT_MeTrfase"/>
</dbReference>
<keyword evidence="10 13" id="KW-0472">Membrane</keyword>
<dbReference type="AlphaFoldDB" id="A0A1I8PFP1"/>
<keyword evidence="9 13" id="KW-1133">Transmembrane helix</keyword>
<reference evidence="14" key="1">
    <citation type="submission" date="2020-05" db="UniProtKB">
        <authorList>
            <consortium name="EnsemblMetazoa"/>
        </authorList>
    </citation>
    <scope>IDENTIFICATION</scope>
    <source>
        <strain evidence="14">USDA</strain>
    </source>
</reference>
<organism evidence="14 15">
    <name type="scientific">Stomoxys calcitrans</name>
    <name type="common">Stable fly</name>
    <name type="synonym">Conops calcitrans</name>
    <dbReference type="NCBI Taxonomy" id="35570"/>
    <lineage>
        <taxon>Eukaryota</taxon>
        <taxon>Metazoa</taxon>
        <taxon>Ecdysozoa</taxon>
        <taxon>Arthropoda</taxon>
        <taxon>Hexapoda</taxon>
        <taxon>Insecta</taxon>
        <taxon>Pterygota</taxon>
        <taxon>Neoptera</taxon>
        <taxon>Endopterygota</taxon>
        <taxon>Diptera</taxon>
        <taxon>Brachycera</taxon>
        <taxon>Muscomorpha</taxon>
        <taxon>Muscoidea</taxon>
        <taxon>Muscidae</taxon>
        <taxon>Stomoxys</taxon>
    </lineage>
</organism>
<keyword evidence="15" id="KW-1185">Reference proteome</keyword>
<dbReference type="GO" id="GO:0004671">
    <property type="term" value="F:protein C-terminal S-isoprenylcysteine carboxyl O-methyltransferase activity"/>
    <property type="evidence" value="ECO:0007669"/>
    <property type="project" value="UniProtKB-EC"/>
</dbReference>
<feature type="transmembrane region" description="Helical" evidence="13">
    <location>
        <begin position="113"/>
        <end position="131"/>
    </location>
</feature>
<evidence type="ECO:0000256" key="8">
    <source>
        <dbReference type="ARBA" id="ARBA00022692"/>
    </source>
</evidence>
<keyword evidence="13" id="KW-0256">Endoplasmic reticulum</keyword>
<feature type="transmembrane region" description="Helical" evidence="13">
    <location>
        <begin position="173"/>
        <end position="190"/>
    </location>
</feature>
<evidence type="ECO:0000256" key="3">
    <source>
        <dbReference type="ARBA" id="ARBA00009140"/>
    </source>
</evidence>
<evidence type="ECO:0000256" key="9">
    <source>
        <dbReference type="ARBA" id="ARBA00022989"/>
    </source>
</evidence>
<evidence type="ECO:0000256" key="10">
    <source>
        <dbReference type="ARBA" id="ARBA00023136"/>
    </source>
</evidence>
<comment type="function">
    <text evidence="11">Catalyzes the post-translational methylation of isoprenylated C-terminal cysteine residues.</text>
</comment>
<evidence type="ECO:0000256" key="7">
    <source>
        <dbReference type="ARBA" id="ARBA00022691"/>
    </source>
</evidence>
<comment type="similarity">
    <text evidence="3 13">Belongs to the class VI-like SAM-binding methyltransferase superfamily. Isoprenylcysteine carboxyl methyltransferase family.</text>
</comment>
<evidence type="ECO:0000256" key="6">
    <source>
        <dbReference type="ARBA" id="ARBA00022679"/>
    </source>
</evidence>
<sequence length="300" mass="34705">MCINTQHLHQHIVPSRQLCREGRVSLVCFLVTLILVAIPSVPQIYYGAVPNVWGAQMWGPALYFALISMVIRFVLRDTDYQVGIRSSFLGFVEAVSILVICFAPKVWKQLGTYGLFMALFHYTEFMAIAWCNPKSLTIDSFMLNHSWAYGMAAAASWIEFVLEVQFLPHFKDIYYLWLIGVVLCVFGEVMRKTAMVTASSSFTHLVQYEKADDHKLVTHGIYAYSRHPSYVGWFWWSIGTQIILMNPVCIVAYTIISWKFFHDRIYCEEFSLLNFFRSDYRAYQQKVPTGLPFIKGFILE</sequence>
<dbReference type="PANTHER" id="PTHR12714:SF9">
    <property type="entry name" value="PROTEIN-S-ISOPRENYLCYSTEINE O-METHYLTRANSFERASE"/>
    <property type="match status" value="1"/>
</dbReference>
<dbReference type="EC" id="2.1.1.100" evidence="4 13"/>
<dbReference type="Gene3D" id="1.20.120.1630">
    <property type="match status" value="1"/>
</dbReference>
<dbReference type="GO" id="GO:0005789">
    <property type="term" value="C:endoplasmic reticulum membrane"/>
    <property type="evidence" value="ECO:0007669"/>
    <property type="project" value="UniProtKB-SubCell"/>
</dbReference>
<dbReference type="GO" id="GO:0032259">
    <property type="term" value="P:methylation"/>
    <property type="evidence" value="ECO:0007669"/>
    <property type="project" value="UniProtKB-KW"/>
</dbReference>
<evidence type="ECO:0000256" key="11">
    <source>
        <dbReference type="ARBA" id="ARBA00023572"/>
    </source>
</evidence>
<protein>
    <recommendedName>
        <fullName evidence="12 13">Protein-S-isoprenylcysteine O-methyltransferase</fullName>
        <ecNumber evidence="4 13">2.1.1.100</ecNumber>
    </recommendedName>
</protein>
<evidence type="ECO:0000313" key="14">
    <source>
        <dbReference type="EnsemblMetazoa" id="SCAU007626-PA"/>
    </source>
</evidence>
<dbReference type="Proteomes" id="UP000095300">
    <property type="component" value="Unassembled WGS sequence"/>
</dbReference>
<dbReference type="PROSITE" id="PS51564">
    <property type="entry name" value="SAM_ICMT"/>
    <property type="match status" value="1"/>
</dbReference>
<feature type="transmembrane region" description="Helical" evidence="13">
    <location>
        <begin position="147"/>
        <end position="167"/>
    </location>
</feature>
<evidence type="ECO:0000256" key="5">
    <source>
        <dbReference type="ARBA" id="ARBA00022603"/>
    </source>
</evidence>
<dbReference type="Pfam" id="PF04140">
    <property type="entry name" value="ICMT"/>
    <property type="match status" value="1"/>
</dbReference>
<proteinExistence type="inferred from homology"/>
<comment type="subcellular location">
    <subcellularLocation>
        <location evidence="13">Endoplasmic reticulum membrane</location>
        <topology evidence="13">Multi-pass membrane protein</topology>
    </subcellularLocation>
    <subcellularLocation>
        <location evidence="2">Membrane</location>
        <topology evidence="2">Multi-pass membrane protein</topology>
    </subcellularLocation>
</comment>
<dbReference type="VEuPathDB" id="VectorBase:SCAU007626"/>
<evidence type="ECO:0000313" key="15">
    <source>
        <dbReference type="Proteomes" id="UP000095300"/>
    </source>
</evidence>
<evidence type="ECO:0000256" key="12">
    <source>
        <dbReference type="ARBA" id="ARBA00023656"/>
    </source>
</evidence>
<keyword evidence="5 13" id="KW-0489">Methyltransferase</keyword>
<dbReference type="KEGG" id="scac:106087994"/>
<keyword evidence="8 13" id="KW-0812">Transmembrane</keyword>
<name>A0A1I8PFP1_STOCA</name>
<evidence type="ECO:0000256" key="13">
    <source>
        <dbReference type="RuleBase" id="RU362022"/>
    </source>
</evidence>
<comment type="catalytic activity">
    <reaction evidence="1 13">
        <text>[protein]-C-terminal S-[(2E,6E)-farnesyl]-L-cysteine + S-adenosyl-L-methionine = [protein]-C-terminal S-[(2E,6E)-farnesyl]-L-cysteine methyl ester + S-adenosyl-L-homocysteine</text>
        <dbReference type="Rhea" id="RHEA:21672"/>
        <dbReference type="Rhea" id="RHEA-COMP:12125"/>
        <dbReference type="Rhea" id="RHEA-COMP:12126"/>
        <dbReference type="ChEBI" id="CHEBI:57856"/>
        <dbReference type="ChEBI" id="CHEBI:59789"/>
        <dbReference type="ChEBI" id="CHEBI:90510"/>
        <dbReference type="ChEBI" id="CHEBI:90511"/>
        <dbReference type="EC" id="2.1.1.100"/>
    </reaction>
</comment>
<dbReference type="EnsemblMetazoa" id="SCAU007626-RA">
    <property type="protein sequence ID" value="SCAU007626-PA"/>
    <property type="gene ID" value="SCAU007626"/>
</dbReference>
<dbReference type="STRING" id="35570.A0A1I8PFP1"/>
<accession>A0A1I8PFP1</accession>
<feature type="transmembrane region" description="Helical" evidence="13">
    <location>
        <begin position="87"/>
        <end position="107"/>
    </location>
</feature>
<evidence type="ECO:0000256" key="1">
    <source>
        <dbReference type="ARBA" id="ARBA00001450"/>
    </source>
</evidence>
<feature type="transmembrane region" description="Helical" evidence="13">
    <location>
        <begin position="233"/>
        <end position="256"/>
    </location>
</feature>
<keyword evidence="6" id="KW-0808">Transferase</keyword>
<evidence type="ECO:0000256" key="4">
    <source>
        <dbReference type="ARBA" id="ARBA00012151"/>
    </source>
</evidence>